<dbReference type="Pfam" id="PF11620">
    <property type="entry name" value="GABP-alpha"/>
    <property type="match status" value="1"/>
</dbReference>
<dbReference type="PROSITE" id="PS00345">
    <property type="entry name" value="ETS_DOMAIN_1"/>
    <property type="match status" value="1"/>
</dbReference>
<evidence type="ECO:0000313" key="8">
    <source>
        <dbReference type="Proteomes" id="UP000594260"/>
    </source>
</evidence>
<dbReference type="AlphaFoldDB" id="A0A7M7JZY0"/>
<dbReference type="RefSeq" id="XP_022653507.1">
    <property type="nucleotide sequence ID" value="XM_022797772.1"/>
</dbReference>
<reference evidence="7" key="1">
    <citation type="submission" date="2021-01" db="UniProtKB">
        <authorList>
            <consortium name="EnsemblMetazoa"/>
        </authorList>
    </citation>
    <scope>IDENTIFICATION</scope>
</reference>
<dbReference type="InterPro" id="IPR003118">
    <property type="entry name" value="Pointed_dom"/>
</dbReference>
<evidence type="ECO:0000259" key="6">
    <source>
        <dbReference type="PROSITE" id="PS51433"/>
    </source>
</evidence>
<dbReference type="InterPro" id="IPR024668">
    <property type="entry name" value="GABP_asu_N"/>
</dbReference>
<dbReference type="SMART" id="SM00413">
    <property type="entry name" value="ETS"/>
    <property type="match status" value="1"/>
</dbReference>
<dbReference type="SMART" id="SM00251">
    <property type="entry name" value="SAM_PNT"/>
    <property type="match status" value="1"/>
</dbReference>
<dbReference type="InParanoid" id="A0A7M7JZY0"/>
<dbReference type="InterPro" id="IPR036388">
    <property type="entry name" value="WH-like_DNA-bd_sf"/>
</dbReference>
<dbReference type="EnsemblMetazoa" id="XM_022797771">
    <property type="protein sequence ID" value="XP_022653506"/>
    <property type="gene ID" value="LOC111247156"/>
</dbReference>
<keyword evidence="3" id="KW-0539">Nucleus</keyword>
<dbReference type="FunFam" id="1.10.10.10:FF:000200">
    <property type="entry name" value="GA-binding protein alpha chain, putative"/>
    <property type="match status" value="1"/>
</dbReference>
<dbReference type="Pfam" id="PF02198">
    <property type="entry name" value="SAM_PNT"/>
    <property type="match status" value="1"/>
</dbReference>
<dbReference type="KEGG" id="vde:111247156"/>
<dbReference type="GeneID" id="111247156"/>
<evidence type="ECO:0000256" key="2">
    <source>
        <dbReference type="ARBA" id="ARBA00023125"/>
    </source>
</evidence>
<evidence type="ECO:0000313" key="7">
    <source>
        <dbReference type="EnsemblMetazoa" id="XP_022653506"/>
    </source>
</evidence>
<dbReference type="InterPro" id="IPR000418">
    <property type="entry name" value="Ets_dom"/>
</dbReference>
<organism evidence="7 8">
    <name type="scientific">Varroa destructor</name>
    <name type="common">Honeybee mite</name>
    <dbReference type="NCBI Taxonomy" id="109461"/>
    <lineage>
        <taxon>Eukaryota</taxon>
        <taxon>Metazoa</taxon>
        <taxon>Ecdysozoa</taxon>
        <taxon>Arthropoda</taxon>
        <taxon>Chelicerata</taxon>
        <taxon>Arachnida</taxon>
        <taxon>Acari</taxon>
        <taxon>Parasitiformes</taxon>
        <taxon>Mesostigmata</taxon>
        <taxon>Gamasina</taxon>
        <taxon>Dermanyssoidea</taxon>
        <taxon>Varroidae</taxon>
        <taxon>Varroa</taxon>
    </lineage>
</organism>
<comment type="similarity">
    <text evidence="1 3">Belongs to the ETS family.</text>
</comment>
<dbReference type="InterPro" id="IPR013761">
    <property type="entry name" value="SAM/pointed_sf"/>
</dbReference>
<feature type="region of interest" description="Disordered" evidence="4">
    <location>
        <begin position="18"/>
        <end position="41"/>
    </location>
</feature>
<evidence type="ECO:0008006" key="9">
    <source>
        <dbReference type="Google" id="ProtNLM"/>
    </source>
</evidence>
<dbReference type="PANTHER" id="PTHR11849">
    <property type="entry name" value="ETS"/>
    <property type="match status" value="1"/>
</dbReference>
<dbReference type="GO" id="GO:0043565">
    <property type="term" value="F:sequence-specific DNA binding"/>
    <property type="evidence" value="ECO:0007669"/>
    <property type="project" value="InterPro"/>
</dbReference>
<sequence length="463" mass="51987">MEDMFYPITDVTIAADALLPTGSGSGEDESGEDGTSGALSDLTEGTETSVLAQNMEITQPLTYLRQLLQTRLGLNLRGYIFTLQDNQHLDPSRNLVDQCVQGEGMVQVNVEISNKGGIRKINIVDVLKPADDSLAELEEVEQPHCHQRHRANKSASGNGTHSSTRRHSADTAAHSSGAANHKEEHVTKWVLSPEFKLIMAREGIPTNPRLWRPAHTEAWFRWAARHFRLPEISVNPHLWRISGRQLNEMTHDQFLEKVPYDPSDLMWTHIELMKKCKIVAIVHSLSDKPAVPSTKKLGEFRKSSAQQNTSTGGRRSGGSSVQLMPSSRQSLELVNNRGGNNGQVQLWQFLLELLTDKDAREYIVWSGEDGEFKLINPEMVARLWGLRKNKPTMNYEKLSRALRYYYDGDMITKVQGKRFAYKFVVDLKQLIGYDAAELNRLVIAAEQKKIQMSLGENAGATVD</sequence>
<evidence type="ECO:0000256" key="1">
    <source>
        <dbReference type="ARBA" id="ARBA00005562"/>
    </source>
</evidence>
<comment type="subcellular location">
    <subcellularLocation>
        <location evidence="3">Nucleus</location>
    </subcellularLocation>
</comment>
<dbReference type="PROSITE" id="PS00346">
    <property type="entry name" value="ETS_DOMAIN_2"/>
    <property type="match status" value="1"/>
</dbReference>
<dbReference type="RefSeq" id="XP_022653506.1">
    <property type="nucleotide sequence ID" value="XM_022797771.1"/>
</dbReference>
<keyword evidence="8" id="KW-1185">Reference proteome</keyword>
<dbReference type="PRINTS" id="PR00454">
    <property type="entry name" value="ETSDOMAIN"/>
</dbReference>
<accession>A0A7M7JZY0</accession>
<dbReference type="InterPro" id="IPR046328">
    <property type="entry name" value="ETS_fam"/>
</dbReference>
<evidence type="ECO:0000256" key="4">
    <source>
        <dbReference type="SAM" id="MobiDB-lite"/>
    </source>
</evidence>
<evidence type="ECO:0000256" key="3">
    <source>
        <dbReference type="RuleBase" id="RU004019"/>
    </source>
</evidence>
<keyword evidence="2 3" id="KW-0238">DNA-binding</keyword>
<dbReference type="FunCoup" id="A0A7M7JZY0">
    <property type="interactions" value="2305"/>
</dbReference>
<feature type="domain" description="PNT" evidence="6">
    <location>
        <begin position="190"/>
        <end position="277"/>
    </location>
</feature>
<dbReference type="EnsemblMetazoa" id="XM_022797772">
    <property type="protein sequence ID" value="XP_022653507"/>
    <property type="gene ID" value="LOC111247156"/>
</dbReference>
<dbReference type="GO" id="GO:0000981">
    <property type="term" value="F:DNA-binding transcription factor activity, RNA polymerase II-specific"/>
    <property type="evidence" value="ECO:0007669"/>
    <property type="project" value="TreeGrafter"/>
</dbReference>
<dbReference type="PROSITE" id="PS51433">
    <property type="entry name" value="PNT"/>
    <property type="match status" value="1"/>
</dbReference>
<dbReference type="Gene3D" id="1.10.10.10">
    <property type="entry name" value="Winged helix-like DNA-binding domain superfamily/Winged helix DNA-binding domain"/>
    <property type="match status" value="1"/>
</dbReference>
<feature type="compositionally biased region" description="Polar residues" evidence="4">
    <location>
        <begin position="153"/>
        <end position="162"/>
    </location>
</feature>
<dbReference type="InterPro" id="IPR036390">
    <property type="entry name" value="WH_DNA-bd_sf"/>
</dbReference>
<dbReference type="Pfam" id="PF00178">
    <property type="entry name" value="Ets"/>
    <property type="match status" value="1"/>
</dbReference>
<feature type="region of interest" description="Disordered" evidence="4">
    <location>
        <begin position="293"/>
        <end position="323"/>
    </location>
</feature>
<dbReference type="PROSITE" id="PS50061">
    <property type="entry name" value="ETS_DOMAIN_3"/>
    <property type="match status" value="1"/>
</dbReference>
<dbReference type="SUPFAM" id="SSF47769">
    <property type="entry name" value="SAM/Pointed domain"/>
    <property type="match status" value="1"/>
</dbReference>
<dbReference type="OrthoDB" id="10067219at2759"/>
<feature type="domain" description="ETS" evidence="5">
    <location>
        <begin position="344"/>
        <end position="424"/>
    </location>
</feature>
<dbReference type="GO" id="GO:0005634">
    <property type="term" value="C:nucleus"/>
    <property type="evidence" value="ECO:0007669"/>
    <property type="project" value="UniProtKB-SubCell"/>
</dbReference>
<name>A0A7M7JZY0_VARDE</name>
<feature type="compositionally biased region" description="Low complexity" evidence="4">
    <location>
        <begin position="309"/>
        <end position="320"/>
    </location>
</feature>
<dbReference type="GO" id="GO:0030154">
    <property type="term" value="P:cell differentiation"/>
    <property type="evidence" value="ECO:0007669"/>
    <property type="project" value="TreeGrafter"/>
</dbReference>
<feature type="region of interest" description="Disordered" evidence="4">
    <location>
        <begin position="139"/>
        <end position="183"/>
    </location>
</feature>
<dbReference type="Gene3D" id="3.10.20.90">
    <property type="entry name" value="Phosphatidylinositol 3-kinase Catalytic Subunit, Chain A, domain 1"/>
    <property type="match status" value="1"/>
</dbReference>
<dbReference type="SUPFAM" id="SSF46785">
    <property type="entry name" value="Winged helix' DNA-binding domain"/>
    <property type="match status" value="1"/>
</dbReference>
<proteinExistence type="inferred from homology"/>
<dbReference type="OMA" id="LVNERKW"/>
<protein>
    <recommendedName>
        <fullName evidence="9">DNA-binding protein Ets97D</fullName>
    </recommendedName>
</protein>
<evidence type="ECO:0000259" key="5">
    <source>
        <dbReference type="PROSITE" id="PS50061"/>
    </source>
</evidence>
<dbReference type="Proteomes" id="UP000594260">
    <property type="component" value="Unplaced"/>
</dbReference>
<dbReference type="PANTHER" id="PTHR11849:SF195">
    <property type="entry name" value="GA-BINDING PROTEIN ALPHA CHAIN"/>
    <property type="match status" value="1"/>
</dbReference>
<dbReference type="Gene3D" id="1.10.150.50">
    <property type="entry name" value="Transcription Factor, Ets-1"/>
    <property type="match status" value="1"/>
</dbReference>